<proteinExistence type="predicted"/>
<sequence length="171" mass="18742">MHHASGLRSDRQIAPIDSTLGVTYYTNEPQCEFTTMVAIDANNYHYQNDTLRRIDVRIGALTSQVSAQGASSCARIDALASGVSDLSAKVMAQGASIDAIYSLDESEVDNVATCPQRNWPAEFKRGESQSDWTCIILLSQHTKARCRTECISYGNANNVETTEDGTRPMTE</sequence>
<evidence type="ECO:0000313" key="2">
    <source>
        <dbReference type="Proteomes" id="UP000719766"/>
    </source>
</evidence>
<gene>
    <name evidence="1" type="ORF">HD556DRAFT_133150</name>
</gene>
<protein>
    <submittedName>
        <fullName evidence="1">Uncharacterized protein</fullName>
    </submittedName>
</protein>
<keyword evidence="2" id="KW-1185">Reference proteome</keyword>
<reference evidence="1" key="1">
    <citation type="journal article" date="2020" name="New Phytol.">
        <title>Comparative genomics reveals dynamic genome evolution in host specialist ectomycorrhizal fungi.</title>
        <authorList>
            <person name="Lofgren L.A."/>
            <person name="Nguyen N.H."/>
            <person name="Vilgalys R."/>
            <person name="Ruytinx J."/>
            <person name="Liao H.L."/>
            <person name="Branco S."/>
            <person name="Kuo A."/>
            <person name="LaButti K."/>
            <person name="Lipzen A."/>
            <person name="Andreopoulos W."/>
            <person name="Pangilinan J."/>
            <person name="Riley R."/>
            <person name="Hundley H."/>
            <person name="Na H."/>
            <person name="Barry K."/>
            <person name="Grigoriev I.V."/>
            <person name="Stajich J.E."/>
            <person name="Kennedy P.G."/>
        </authorList>
    </citation>
    <scope>NUCLEOTIDE SEQUENCE</scope>
    <source>
        <strain evidence="1">S12</strain>
    </source>
</reference>
<dbReference type="GeneID" id="64595530"/>
<dbReference type="OrthoDB" id="2679923at2759"/>
<comment type="caution">
    <text evidence="1">The sequence shown here is derived from an EMBL/GenBank/DDBJ whole genome shotgun (WGS) entry which is preliminary data.</text>
</comment>
<dbReference type="Proteomes" id="UP000719766">
    <property type="component" value="Unassembled WGS sequence"/>
</dbReference>
<dbReference type="AlphaFoldDB" id="A0A9P7AAC6"/>
<dbReference type="RefSeq" id="XP_041152917.1">
    <property type="nucleotide sequence ID" value="XM_041301766.1"/>
</dbReference>
<dbReference type="EMBL" id="JABBWE010000111">
    <property type="protein sequence ID" value="KAG1785434.1"/>
    <property type="molecule type" value="Genomic_DNA"/>
</dbReference>
<evidence type="ECO:0000313" key="1">
    <source>
        <dbReference type="EMBL" id="KAG1785434.1"/>
    </source>
</evidence>
<name>A0A9P7AAC6_9AGAM</name>
<accession>A0A9P7AAC6</accession>
<organism evidence="1 2">
    <name type="scientific">Suillus plorans</name>
    <dbReference type="NCBI Taxonomy" id="116603"/>
    <lineage>
        <taxon>Eukaryota</taxon>
        <taxon>Fungi</taxon>
        <taxon>Dikarya</taxon>
        <taxon>Basidiomycota</taxon>
        <taxon>Agaricomycotina</taxon>
        <taxon>Agaricomycetes</taxon>
        <taxon>Agaricomycetidae</taxon>
        <taxon>Boletales</taxon>
        <taxon>Suillineae</taxon>
        <taxon>Suillaceae</taxon>
        <taxon>Suillus</taxon>
    </lineage>
</organism>